<dbReference type="AlphaFoldDB" id="A0A368GV22"/>
<keyword evidence="4" id="KW-1185">Reference proteome</keyword>
<comment type="caution">
    <text evidence="3">The sequence shown here is derived from an EMBL/GenBank/DDBJ whole genome shotgun (WGS) entry which is preliminary data.</text>
</comment>
<evidence type="ECO:0000256" key="2">
    <source>
        <dbReference type="SAM" id="MobiDB-lite"/>
    </source>
</evidence>
<dbReference type="STRING" id="29170.A0A368GV22"/>
<protein>
    <submittedName>
        <fullName evidence="3">Uncharacterized protein</fullName>
    </submittedName>
</protein>
<dbReference type="Proteomes" id="UP000252519">
    <property type="component" value="Unassembled WGS sequence"/>
</dbReference>
<feature type="region of interest" description="Disordered" evidence="2">
    <location>
        <begin position="25"/>
        <end position="62"/>
    </location>
</feature>
<evidence type="ECO:0000256" key="1">
    <source>
        <dbReference type="SAM" id="Coils"/>
    </source>
</evidence>
<proteinExistence type="predicted"/>
<reference evidence="3 4" key="1">
    <citation type="submission" date="2014-10" db="EMBL/GenBank/DDBJ databases">
        <title>Draft genome of the hookworm Ancylostoma caninum.</title>
        <authorList>
            <person name="Mitreva M."/>
        </authorList>
    </citation>
    <scope>NUCLEOTIDE SEQUENCE [LARGE SCALE GENOMIC DNA]</scope>
    <source>
        <strain evidence="3 4">Baltimore</strain>
    </source>
</reference>
<gene>
    <name evidence="3" type="ORF">ANCCAN_07049</name>
</gene>
<organism evidence="3 4">
    <name type="scientific">Ancylostoma caninum</name>
    <name type="common">Dog hookworm</name>
    <dbReference type="NCBI Taxonomy" id="29170"/>
    <lineage>
        <taxon>Eukaryota</taxon>
        <taxon>Metazoa</taxon>
        <taxon>Ecdysozoa</taxon>
        <taxon>Nematoda</taxon>
        <taxon>Chromadorea</taxon>
        <taxon>Rhabditida</taxon>
        <taxon>Rhabditina</taxon>
        <taxon>Rhabditomorpha</taxon>
        <taxon>Strongyloidea</taxon>
        <taxon>Ancylostomatidae</taxon>
        <taxon>Ancylostomatinae</taxon>
        <taxon>Ancylostoma</taxon>
    </lineage>
</organism>
<evidence type="ECO:0000313" key="4">
    <source>
        <dbReference type="Proteomes" id="UP000252519"/>
    </source>
</evidence>
<keyword evidence="1" id="KW-0175">Coiled coil</keyword>
<feature type="coiled-coil region" evidence="1">
    <location>
        <begin position="373"/>
        <end position="400"/>
    </location>
</feature>
<accession>A0A368GV22</accession>
<sequence>MRKRAKDCENGIPIQKLVLPPGYAPIQQDDAQAPSTPGYVTVNFNEPVNKKQEEERADDGGGYLNVRISTTDHSSYNNKASEYQGATGKETVAVESRNSGYDQAETVGQVSSPVGDGDYEKVKFPRISNREGAPRSEMTEENGSLTISSKPRLSFPGDVVAVATKQGVVVVDLHRKDANSNHTTRRPFPRNNKTHDENFEHAMKNTIEYKARIEQMRRGEAARQGLDSLLQAGQVSGHFFPNVFPGSAYIQHLFKAVATASTSGARHPGAIEPAVPKVSGSMRSFEMADDEADDDQRRGEFVTSSPVIFVGKNNSTSRVLNRSGDCGPPMKTQTKKLQVILALLGERNDSDDMKEIKHLIEEWHKSFRHKVTSAKEKAKKAEISKALEELVNKFDRVNLQLIRNATLNDIDFSDDDAEILTNPCELISIEESIDGGIDHHDKGHVEDAAGPKHKFDRAGGHVAKTNGDRIVLEDGVEKVILSDGDSTMDMSVDSAEITVHSNKKTDSSSKESDIIHNWSNEEYKRELGKYKKEHHINSTSEARNETSCDLYMRCRNQMHLAVDSCAWRFASSKILPSLAESAESLLYKGEEFCDPAEQPLYEELYEMVIKRNTGLRMCLDRKNEIFFSSSICIPYSASEHVMFSSAFLRLLSEDYKHSSECFRDANLIQEKCTKLRECCPNFDSCRQETMDITLEQAIISKTAQLNEDKQNCLKQKAREAFKKTLRELLGKGGRGTLQKLKRGELGLDIARGAQVLARLR</sequence>
<name>A0A368GV22_ANCCA</name>
<evidence type="ECO:0000313" key="3">
    <source>
        <dbReference type="EMBL" id="RCN46870.1"/>
    </source>
</evidence>
<dbReference type="EMBL" id="JOJR01000071">
    <property type="protein sequence ID" value="RCN46870.1"/>
    <property type="molecule type" value="Genomic_DNA"/>
</dbReference>
<feature type="region of interest" description="Disordered" evidence="2">
    <location>
        <begin position="130"/>
        <end position="149"/>
    </location>
</feature>
<dbReference type="OrthoDB" id="5808079at2759"/>